<keyword evidence="1" id="KW-0131">Cell cycle</keyword>
<name>A0A1I0K5H7_9FIRM</name>
<sequence length="108" mass="12499">MIRMKTYGKSRRLRRDKWANRMALLGITLVVACLAVVINAKGASLRRMDLEYKVRQENLQAQLEAESKRADELEDYKVYVKTKEYAEEVAKEKLGLVNPDEILLKPSE</sequence>
<dbReference type="STRING" id="460384.SAMN05216313_1467"/>
<dbReference type="AlphaFoldDB" id="A0A1I0K5H7"/>
<keyword evidence="2" id="KW-1185">Reference proteome</keyword>
<reference evidence="2" key="1">
    <citation type="submission" date="2016-10" db="EMBL/GenBank/DDBJ databases">
        <authorList>
            <person name="Varghese N."/>
            <person name="Submissions S."/>
        </authorList>
    </citation>
    <scope>NUCLEOTIDE SEQUENCE [LARGE SCALE GENOMIC DNA]</scope>
    <source>
        <strain evidence="2">NLAE-zl-G277</strain>
    </source>
</reference>
<dbReference type="PROSITE" id="PS51257">
    <property type="entry name" value="PROKAR_LIPOPROTEIN"/>
    <property type="match status" value="1"/>
</dbReference>
<keyword evidence="1" id="KW-0132">Cell division</keyword>
<dbReference type="Proteomes" id="UP000198508">
    <property type="component" value="Unassembled WGS sequence"/>
</dbReference>
<proteinExistence type="predicted"/>
<dbReference type="InterPro" id="IPR007060">
    <property type="entry name" value="FtsL/DivIC"/>
</dbReference>
<gene>
    <name evidence="1" type="ORF">SAMN05216313_1467</name>
</gene>
<dbReference type="Pfam" id="PF04977">
    <property type="entry name" value="DivIC"/>
    <property type="match status" value="1"/>
</dbReference>
<dbReference type="GO" id="GO:0051301">
    <property type="term" value="P:cell division"/>
    <property type="evidence" value="ECO:0007669"/>
    <property type="project" value="UniProtKB-KW"/>
</dbReference>
<protein>
    <submittedName>
        <fullName evidence="1">Cell division protein DivIC</fullName>
    </submittedName>
</protein>
<organism evidence="1 2">
    <name type="scientific">Enterocloster lavalensis</name>
    <dbReference type="NCBI Taxonomy" id="460384"/>
    <lineage>
        <taxon>Bacteria</taxon>
        <taxon>Bacillati</taxon>
        <taxon>Bacillota</taxon>
        <taxon>Clostridia</taxon>
        <taxon>Lachnospirales</taxon>
        <taxon>Lachnospiraceae</taxon>
        <taxon>Enterocloster</taxon>
    </lineage>
</organism>
<evidence type="ECO:0000313" key="2">
    <source>
        <dbReference type="Proteomes" id="UP000198508"/>
    </source>
</evidence>
<accession>A0A1I0K5H7</accession>
<dbReference type="EMBL" id="FOIM01000046">
    <property type="protein sequence ID" value="SEU18252.1"/>
    <property type="molecule type" value="Genomic_DNA"/>
</dbReference>
<evidence type="ECO:0000313" key="1">
    <source>
        <dbReference type="EMBL" id="SEU18252.1"/>
    </source>
</evidence>